<gene>
    <name evidence="1" type="ORF">CR513_15580</name>
</gene>
<organism evidence="1 2">
    <name type="scientific">Mucuna pruriens</name>
    <name type="common">Velvet bean</name>
    <name type="synonym">Dolichos pruriens</name>
    <dbReference type="NCBI Taxonomy" id="157652"/>
    <lineage>
        <taxon>Eukaryota</taxon>
        <taxon>Viridiplantae</taxon>
        <taxon>Streptophyta</taxon>
        <taxon>Embryophyta</taxon>
        <taxon>Tracheophyta</taxon>
        <taxon>Spermatophyta</taxon>
        <taxon>Magnoliopsida</taxon>
        <taxon>eudicotyledons</taxon>
        <taxon>Gunneridae</taxon>
        <taxon>Pentapetalae</taxon>
        <taxon>rosids</taxon>
        <taxon>fabids</taxon>
        <taxon>Fabales</taxon>
        <taxon>Fabaceae</taxon>
        <taxon>Papilionoideae</taxon>
        <taxon>50 kb inversion clade</taxon>
        <taxon>NPAAA clade</taxon>
        <taxon>indigoferoid/millettioid clade</taxon>
        <taxon>Phaseoleae</taxon>
        <taxon>Mucuna</taxon>
    </lineage>
</organism>
<proteinExistence type="predicted"/>
<feature type="non-terminal residue" evidence="1">
    <location>
        <position position="1"/>
    </location>
</feature>
<protein>
    <recommendedName>
        <fullName evidence="3">Reverse transcriptase Ty1/copia-type domain-containing protein</fullName>
    </recommendedName>
</protein>
<dbReference type="AlphaFoldDB" id="A0A371HEB9"/>
<accession>A0A371HEB9</accession>
<dbReference type="Proteomes" id="UP000257109">
    <property type="component" value="Unassembled WGS sequence"/>
</dbReference>
<keyword evidence="2" id="KW-1185">Reference proteome</keyword>
<dbReference type="OrthoDB" id="1740642at2759"/>
<dbReference type="EMBL" id="QJKJ01002831">
    <property type="protein sequence ID" value="RDY01139.1"/>
    <property type="molecule type" value="Genomic_DNA"/>
</dbReference>
<evidence type="ECO:0000313" key="2">
    <source>
        <dbReference type="Proteomes" id="UP000257109"/>
    </source>
</evidence>
<comment type="caution">
    <text evidence="1">The sequence shown here is derived from an EMBL/GenBank/DDBJ whole genome shotgun (WGS) entry which is preliminary data.</text>
</comment>
<reference evidence="1" key="1">
    <citation type="submission" date="2018-05" db="EMBL/GenBank/DDBJ databases">
        <title>Draft genome of Mucuna pruriens seed.</title>
        <authorList>
            <person name="Nnadi N.E."/>
            <person name="Vos R."/>
            <person name="Hasami M.H."/>
            <person name="Devisetty U.K."/>
            <person name="Aguiy J.C."/>
        </authorList>
    </citation>
    <scope>NUCLEOTIDE SEQUENCE [LARGE SCALE GENOMIC DNA]</scope>
    <source>
        <strain evidence="1">JCA_2017</strain>
    </source>
</reference>
<evidence type="ECO:0008006" key="3">
    <source>
        <dbReference type="Google" id="ProtNLM"/>
    </source>
</evidence>
<evidence type="ECO:0000313" key="1">
    <source>
        <dbReference type="EMBL" id="RDY01139.1"/>
    </source>
</evidence>
<sequence>MTLCGLKQAPRAWYGKPSSFLISNDDIIFCATNKNLFKNFSNLMQSEFRMSMMGELKFFLRLQVKQEDKGI</sequence>
<name>A0A371HEB9_MUCPR</name>